<organism evidence="1 2">
    <name type="scientific">Sphingomonas oligophenolica</name>
    <dbReference type="NCBI Taxonomy" id="301154"/>
    <lineage>
        <taxon>Bacteria</taxon>
        <taxon>Pseudomonadati</taxon>
        <taxon>Pseudomonadota</taxon>
        <taxon>Alphaproteobacteria</taxon>
        <taxon>Sphingomonadales</taxon>
        <taxon>Sphingomonadaceae</taxon>
        <taxon>Sphingomonas</taxon>
    </lineage>
</organism>
<name>A0ABU9YAU6_9SPHN</name>
<dbReference type="Proteomes" id="UP001419910">
    <property type="component" value="Unassembled WGS sequence"/>
</dbReference>
<dbReference type="RefSeq" id="WP_343889147.1">
    <property type="nucleotide sequence ID" value="NZ_BAAAEH010000017.1"/>
</dbReference>
<sequence>MTMLMRIARGIHASLSGADSIEADQEWERLSVSERSPYTTAALRMLTIIRTPTDQMLAEGNRRDLPSDAANIWERMAYCALHERN</sequence>
<evidence type="ECO:0000313" key="2">
    <source>
        <dbReference type="Proteomes" id="UP001419910"/>
    </source>
</evidence>
<evidence type="ECO:0000313" key="1">
    <source>
        <dbReference type="EMBL" id="MEN2792933.1"/>
    </source>
</evidence>
<reference evidence="1 2" key="1">
    <citation type="submission" date="2024-05" db="EMBL/GenBank/DDBJ databases">
        <authorList>
            <person name="Liu Q."/>
            <person name="Xin Y.-H."/>
        </authorList>
    </citation>
    <scope>NUCLEOTIDE SEQUENCE [LARGE SCALE GENOMIC DNA]</scope>
    <source>
        <strain evidence="1 2">CGMCC 1.10181</strain>
    </source>
</reference>
<gene>
    <name evidence="1" type="ORF">ABC974_25115</name>
</gene>
<proteinExistence type="predicted"/>
<dbReference type="EMBL" id="JBDIME010000035">
    <property type="protein sequence ID" value="MEN2792933.1"/>
    <property type="molecule type" value="Genomic_DNA"/>
</dbReference>
<protein>
    <submittedName>
        <fullName evidence="1">Uncharacterized protein</fullName>
    </submittedName>
</protein>
<accession>A0ABU9YAU6</accession>
<comment type="caution">
    <text evidence="1">The sequence shown here is derived from an EMBL/GenBank/DDBJ whole genome shotgun (WGS) entry which is preliminary data.</text>
</comment>
<keyword evidence="2" id="KW-1185">Reference proteome</keyword>